<organism evidence="7 8">
    <name type="scientific">Molorchus minor</name>
    <dbReference type="NCBI Taxonomy" id="1323400"/>
    <lineage>
        <taxon>Eukaryota</taxon>
        <taxon>Metazoa</taxon>
        <taxon>Ecdysozoa</taxon>
        <taxon>Arthropoda</taxon>
        <taxon>Hexapoda</taxon>
        <taxon>Insecta</taxon>
        <taxon>Pterygota</taxon>
        <taxon>Neoptera</taxon>
        <taxon>Endopterygota</taxon>
        <taxon>Coleoptera</taxon>
        <taxon>Polyphaga</taxon>
        <taxon>Cucujiformia</taxon>
        <taxon>Chrysomeloidea</taxon>
        <taxon>Cerambycidae</taxon>
        <taxon>Lamiinae</taxon>
        <taxon>Monochamini</taxon>
        <taxon>Molorchus</taxon>
    </lineage>
</organism>
<reference evidence="7" key="1">
    <citation type="journal article" date="2023" name="Insect Mol. Biol.">
        <title>Genome sequencing provides insights into the evolution of gene families encoding plant cell wall-degrading enzymes in longhorned beetles.</title>
        <authorList>
            <person name="Shin N.R."/>
            <person name="Okamura Y."/>
            <person name="Kirsch R."/>
            <person name="Pauchet Y."/>
        </authorList>
    </citation>
    <scope>NUCLEOTIDE SEQUENCE</scope>
    <source>
        <strain evidence="7">MMC_N1</strain>
    </source>
</reference>
<protein>
    <recommendedName>
        <fullName evidence="6">Lipase domain-containing protein</fullName>
    </recommendedName>
</protein>
<evidence type="ECO:0000256" key="4">
    <source>
        <dbReference type="RuleBase" id="RU004262"/>
    </source>
</evidence>
<dbReference type="PANTHER" id="PTHR11610">
    <property type="entry name" value="LIPASE"/>
    <property type="match status" value="1"/>
</dbReference>
<evidence type="ECO:0000256" key="2">
    <source>
        <dbReference type="ARBA" id="ARBA00010701"/>
    </source>
</evidence>
<dbReference type="Gene3D" id="3.40.50.1820">
    <property type="entry name" value="alpha/beta hydrolase"/>
    <property type="match status" value="1"/>
</dbReference>
<evidence type="ECO:0000313" key="7">
    <source>
        <dbReference type="EMBL" id="KAJ8972319.1"/>
    </source>
</evidence>
<dbReference type="InterPro" id="IPR000734">
    <property type="entry name" value="TAG_lipase"/>
</dbReference>
<dbReference type="InterPro" id="IPR029058">
    <property type="entry name" value="AB_hydrolase_fold"/>
</dbReference>
<feature type="domain" description="Lipase" evidence="6">
    <location>
        <begin position="61"/>
        <end position="334"/>
    </location>
</feature>
<feature type="chain" id="PRO_5046222271" description="Lipase domain-containing protein" evidence="5">
    <location>
        <begin position="19"/>
        <end position="337"/>
    </location>
</feature>
<sequence>MKLFVVLAALFTVSLCQAIPEEELLTMDIGPNMTYFLVEDDNGGYRVEDLTNAEPELMYVSSDVTYYYYSQRFPNGVKVTTDDISPLLNTDYDGSRPTYFLIHGWKNSYTSDINTLIKKAILDRNNINIFVVDWSPIASRNYFSARYAVGDVGTYVAEFINTLVANGLKLSGVSIAGHSLGAHVTGSCGAAPKGQLEYIVGLDPALPLFSLTDKDGRLDKTDAKFVQVIHSGGGRAGFFAPIGHSDYYPNGGVLQAGCGFDPIGTCAHSRAYIYFAESISLPNGKAFVSKQCSSYRNYTSGRCDNNPRSNMGGYPLDTGAQGSYYLKTNEATPFAQG</sequence>
<dbReference type="InterPro" id="IPR013818">
    <property type="entry name" value="Lipase"/>
</dbReference>
<comment type="similarity">
    <text evidence="2 4">Belongs to the AB hydrolase superfamily. Lipase family.</text>
</comment>
<dbReference type="CDD" id="cd00707">
    <property type="entry name" value="Pancreat_lipase_like"/>
    <property type="match status" value="1"/>
</dbReference>
<evidence type="ECO:0000256" key="1">
    <source>
        <dbReference type="ARBA" id="ARBA00004613"/>
    </source>
</evidence>
<dbReference type="PANTHER" id="PTHR11610:SF190">
    <property type="entry name" value="VITELLOGENIN-3-LIKE PROTEIN"/>
    <property type="match status" value="1"/>
</dbReference>
<dbReference type="InterPro" id="IPR002334">
    <property type="entry name" value="Allerg_PlipaseA1"/>
</dbReference>
<feature type="signal peptide" evidence="5">
    <location>
        <begin position="1"/>
        <end position="18"/>
    </location>
</feature>
<proteinExistence type="inferred from homology"/>
<dbReference type="PRINTS" id="PR00825">
    <property type="entry name" value="DOLALLERGEN"/>
</dbReference>
<dbReference type="SUPFAM" id="SSF53474">
    <property type="entry name" value="alpha/beta-Hydrolases"/>
    <property type="match status" value="1"/>
</dbReference>
<keyword evidence="5" id="KW-0732">Signal</keyword>
<evidence type="ECO:0000259" key="6">
    <source>
        <dbReference type="Pfam" id="PF00151"/>
    </source>
</evidence>
<keyword evidence="8" id="KW-1185">Reference proteome</keyword>
<dbReference type="PRINTS" id="PR00821">
    <property type="entry name" value="TAGLIPASE"/>
</dbReference>
<evidence type="ECO:0000313" key="8">
    <source>
        <dbReference type="Proteomes" id="UP001162164"/>
    </source>
</evidence>
<name>A0ABQ9J3U5_9CUCU</name>
<gene>
    <name evidence="7" type="ORF">NQ317_008576</name>
</gene>
<evidence type="ECO:0000256" key="5">
    <source>
        <dbReference type="SAM" id="SignalP"/>
    </source>
</evidence>
<comment type="caution">
    <text evidence="7">The sequence shown here is derived from an EMBL/GenBank/DDBJ whole genome shotgun (WGS) entry which is preliminary data.</text>
</comment>
<comment type="subcellular location">
    <subcellularLocation>
        <location evidence="1">Secreted</location>
    </subcellularLocation>
</comment>
<keyword evidence="3" id="KW-0964">Secreted</keyword>
<accession>A0ABQ9J3U5</accession>
<dbReference type="EMBL" id="JAPWTJ010001363">
    <property type="protein sequence ID" value="KAJ8972319.1"/>
    <property type="molecule type" value="Genomic_DNA"/>
</dbReference>
<evidence type="ECO:0000256" key="3">
    <source>
        <dbReference type="ARBA" id="ARBA00022525"/>
    </source>
</evidence>
<dbReference type="InterPro" id="IPR033906">
    <property type="entry name" value="Lipase_N"/>
</dbReference>
<dbReference type="Proteomes" id="UP001162164">
    <property type="component" value="Unassembled WGS sequence"/>
</dbReference>
<dbReference type="Pfam" id="PF00151">
    <property type="entry name" value="Lipase"/>
    <property type="match status" value="1"/>
</dbReference>